<dbReference type="Pfam" id="PF14520">
    <property type="entry name" value="HHH_5"/>
    <property type="match status" value="1"/>
</dbReference>
<evidence type="ECO:0000313" key="16">
    <source>
        <dbReference type="EMBL" id="MST54667.1"/>
    </source>
</evidence>
<dbReference type="Gene3D" id="3.30.470.30">
    <property type="entry name" value="DNA ligase/mRNA capping enzyme"/>
    <property type="match status" value="1"/>
</dbReference>
<dbReference type="FunFam" id="1.10.150.20:FF:000006">
    <property type="entry name" value="DNA ligase"/>
    <property type="match status" value="1"/>
</dbReference>
<dbReference type="InterPro" id="IPR004150">
    <property type="entry name" value="NAD_DNA_ligase_OB"/>
</dbReference>
<evidence type="ECO:0000256" key="1">
    <source>
        <dbReference type="ARBA" id="ARBA00004067"/>
    </source>
</evidence>
<feature type="binding site" evidence="14">
    <location>
        <position position="409"/>
    </location>
    <ligand>
        <name>Zn(2+)</name>
        <dbReference type="ChEBI" id="CHEBI:29105"/>
    </ligand>
</feature>
<dbReference type="Pfam" id="PF00533">
    <property type="entry name" value="BRCT"/>
    <property type="match status" value="1"/>
</dbReference>
<evidence type="ECO:0000256" key="11">
    <source>
        <dbReference type="ARBA" id="ARBA00023204"/>
    </source>
</evidence>
<dbReference type="InterPro" id="IPR003583">
    <property type="entry name" value="Hlx-hairpin-Hlx_DNA-bd_motif"/>
</dbReference>
<dbReference type="InterPro" id="IPR013840">
    <property type="entry name" value="DNAligase_N"/>
</dbReference>
<evidence type="ECO:0000256" key="4">
    <source>
        <dbReference type="ARBA" id="ARBA00022598"/>
    </source>
</evidence>
<name>A0A6L5YB08_9BACT</name>
<dbReference type="InterPro" id="IPR001357">
    <property type="entry name" value="BRCT_dom"/>
</dbReference>
<dbReference type="FunFam" id="3.30.470.30:FF:000001">
    <property type="entry name" value="DNA ligase"/>
    <property type="match status" value="1"/>
</dbReference>
<dbReference type="InterPro" id="IPR013839">
    <property type="entry name" value="DNAligase_adenylation"/>
</dbReference>
<keyword evidence="14" id="KW-0464">Manganese</keyword>
<dbReference type="PANTHER" id="PTHR23389">
    <property type="entry name" value="CHROMOSOME TRANSMISSION FIDELITY FACTOR 18"/>
    <property type="match status" value="1"/>
</dbReference>
<reference evidence="16 17" key="1">
    <citation type="submission" date="2019-08" db="EMBL/GenBank/DDBJ databases">
        <title>In-depth cultivation of the pig gut microbiome towards novel bacterial diversity and tailored functional studies.</title>
        <authorList>
            <person name="Wylensek D."/>
            <person name="Hitch T.C.A."/>
            <person name="Clavel T."/>
        </authorList>
    </citation>
    <scope>NUCLEOTIDE SEQUENCE [LARGE SCALE GENOMIC DNA]</scope>
    <source>
        <strain evidence="16 17">SM-530-WT-4B</strain>
    </source>
</reference>
<dbReference type="AlphaFoldDB" id="A0A6L5YB08"/>
<dbReference type="InterPro" id="IPR001679">
    <property type="entry name" value="DNA_ligase"/>
</dbReference>
<dbReference type="GO" id="GO:0046872">
    <property type="term" value="F:metal ion binding"/>
    <property type="evidence" value="ECO:0007669"/>
    <property type="project" value="UniProtKB-KW"/>
</dbReference>
<dbReference type="Pfam" id="PF01653">
    <property type="entry name" value="DNA_ligase_aden"/>
    <property type="match status" value="1"/>
</dbReference>
<comment type="function">
    <text evidence="1 14">DNA ligase that catalyzes the formation of phosphodiester linkages between 5'-phosphoryl and 3'-hydroxyl groups in double-stranded DNA using NAD as a coenzyme and as the energy source for the reaction. It is essential for DNA replication and repair of damaged DNA.</text>
</comment>
<evidence type="ECO:0000313" key="17">
    <source>
        <dbReference type="Proteomes" id="UP000473699"/>
    </source>
</evidence>
<dbReference type="HAMAP" id="MF_01588">
    <property type="entry name" value="DNA_ligase_A"/>
    <property type="match status" value="1"/>
</dbReference>
<dbReference type="Gene3D" id="2.40.50.140">
    <property type="entry name" value="Nucleic acid-binding proteins"/>
    <property type="match status" value="1"/>
</dbReference>
<gene>
    <name evidence="14 16" type="primary">ligA</name>
    <name evidence="16" type="ORF">FYJ74_01180</name>
</gene>
<comment type="cofactor">
    <cofactor evidence="14">
        <name>Mg(2+)</name>
        <dbReference type="ChEBI" id="CHEBI:18420"/>
    </cofactor>
    <cofactor evidence="14">
        <name>Mn(2+)</name>
        <dbReference type="ChEBI" id="CHEBI:29035"/>
    </cofactor>
</comment>
<keyword evidence="5 14" id="KW-0235">DNA replication</keyword>
<comment type="similarity">
    <text evidence="13 14">Belongs to the NAD-dependent DNA ligase family. LigA subfamily.</text>
</comment>
<dbReference type="GO" id="GO:0006281">
    <property type="term" value="P:DNA repair"/>
    <property type="evidence" value="ECO:0007669"/>
    <property type="project" value="UniProtKB-KW"/>
</dbReference>
<feature type="binding site" evidence="14">
    <location>
        <position position="139"/>
    </location>
    <ligand>
        <name>NAD(+)</name>
        <dbReference type="ChEBI" id="CHEBI:57540"/>
    </ligand>
</feature>
<dbReference type="SMART" id="SM00292">
    <property type="entry name" value="BRCT"/>
    <property type="match status" value="1"/>
</dbReference>
<dbReference type="SUPFAM" id="SSF47781">
    <property type="entry name" value="RuvA domain 2-like"/>
    <property type="match status" value="1"/>
</dbReference>
<evidence type="ECO:0000256" key="7">
    <source>
        <dbReference type="ARBA" id="ARBA00022763"/>
    </source>
</evidence>
<dbReference type="GO" id="GO:0005829">
    <property type="term" value="C:cytosol"/>
    <property type="evidence" value="ECO:0007669"/>
    <property type="project" value="TreeGrafter"/>
</dbReference>
<dbReference type="PIRSF" id="PIRSF001604">
    <property type="entry name" value="LigA"/>
    <property type="match status" value="1"/>
</dbReference>
<dbReference type="RefSeq" id="WP_407692114.1">
    <property type="nucleotide sequence ID" value="NZ_VUNH01000001.1"/>
</dbReference>
<dbReference type="Gene3D" id="3.40.50.10190">
    <property type="entry name" value="BRCT domain"/>
    <property type="match status" value="1"/>
</dbReference>
<feature type="binding site" evidence="14">
    <location>
        <begin position="36"/>
        <end position="40"/>
    </location>
    <ligand>
        <name>NAD(+)</name>
        <dbReference type="ChEBI" id="CHEBI:57540"/>
    </ligand>
</feature>
<evidence type="ECO:0000256" key="9">
    <source>
        <dbReference type="ARBA" id="ARBA00022842"/>
    </source>
</evidence>
<feature type="binding site" evidence="14">
    <location>
        <begin position="85"/>
        <end position="86"/>
    </location>
    <ligand>
        <name>NAD(+)</name>
        <dbReference type="ChEBI" id="CHEBI:57540"/>
    </ligand>
</feature>
<comment type="catalytic activity">
    <reaction evidence="12 14">
        <text>NAD(+) + (deoxyribonucleotide)n-3'-hydroxyl + 5'-phospho-(deoxyribonucleotide)m = (deoxyribonucleotide)n+m + AMP + beta-nicotinamide D-nucleotide.</text>
        <dbReference type="EC" id="6.5.1.2"/>
    </reaction>
</comment>
<dbReference type="Pfam" id="PF12826">
    <property type="entry name" value="HHH_2"/>
    <property type="match status" value="1"/>
</dbReference>
<feature type="binding site" evidence="14">
    <location>
        <position position="427"/>
    </location>
    <ligand>
        <name>Zn(2+)</name>
        <dbReference type="ChEBI" id="CHEBI:29105"/>
    </ligand>
</feature>
<dbReference type="InterPro" id="IPR010994">
    <property type="entry name" value="RuvA_2-like"/>
</dbReference>
<dbReference type="Pfam" id="PF03119">
    <property type="entry name" value="DNA_ligase_ZBD"/>
    <property type="match status" value="1"/>
</dbReference>
<keyword evidence="6 14" id="KW-0479">Metal-binding</keyword>
<keyword evidence="7 14" id="KW-0227">DNA damage</keyword>
<dbReference type="FunFam" id="1.10.150.20:FF:000007">
    <property type="entry name" value="DNA ligase"/>
    <property type="match status" value="1"/>
</dbReference>
<feature type="binding site" evidence="14">
    <location>
        <position position="432"/>
    </location>
    <ligand>
        <name>Zn(2+)</name>
        <dbReference type="ChEBI" id="CHEBI:29105"/>
    </ligand>
</feature>
<dbReference type="Pfam" id="PF03120">
    <property type="entry name" value="OB_DNA_ligase"/>
    <property type="match status" value="1"/>
</dbReference>
<keyword evidence="17" id="KW-1185">Reference proteome</keyword>
<dbReference type="InterPro" id="IPR012340">
    <property type="entry name" value="NA-bd_OB-fold"/>
</dbReference>
<dbReference type="SUPFAM" id="SSF56091">
    <property type="entry name" value="DNA ligase/mRNA capping enzyme, catalytic domain"/>
    <property type="match status" value="1"/>
</dbReference>
<dbReference type="PROSITE" id="PS50172">
    <property type="entry name" value="BRCT"/>
    <property type="match status" value="1"/>
</dbReference>
<keyword evidence="9 14" id="KW-0460">Magnesium</keyword>
<accession>A0A6L5YB08</accession>
<dbReference type="FunFam" id="2.40.50.140:FF:000012">
    <property type="entry name" value="DNA ligase"/>
    <property type="match status" value="1"/>
</dbReference>
<feature type="binding site" evidence="14">
    <location>
        <position position="315"/>
    </location>
    <ligand>
        <name>NAD(+)</name>
        <dbReference type="ChEBI" id="CHEBI:57540"/>
    </ligand>
</feature>
<dbReference type="Gene3D" id="6.20.10.30">
    <property type="match status" value="1"/>
</dbReference>
<dbReference type="SMART" id="SM00532">
    <property type="entry name" value="LIGANc"/>
    <property type="match status" value="1"/>
</dbReference>
<dbReference type="Proteomes" id="UP000473699">
    <property type="component" value="Unassembled WGS sequence"/>
</dbReference>
<dbReference type="CDD" id="cd17748">
    <property type="entry name" value="BRCT_DNA_ligase_like"/>
    <property type="match status" value="1"/>
</dbReference>
<proteinExistence type="inferred from homology"/>
<evidence type="ECO:0000256" key="8">
    <source>
        <dbReference type="ARBA" id="ARBA00022833"/>
    </source>
</evidence>
<dbReference type="GO" id="GO:0003677">
    <property type="term" value="F:DNA binding"/>
    <property type="evidence" value="ECO:0007669"/>
    <property type="project" value="InterPro"/>
</dbReference>
<evidence type="ECO:0000256" key="10">
    <source>
        <dbReference type="ARBA" id="ARBA00023027"/>
    </source>
</evidence>
<dbReference type="Gene3D" id="1.10.150.20">
    <property type="entry name" value="5' to 3' exonuclease, C-terminal subdomain"/>
    <property type="match status" value="2"/>
</dbReference>
<dbReference type="InterPro" id="IPR036420">
    <property type="entry name" value="BRCT_dom_sf"/>
</dbReference>
<evidence type="ECO:0000256" key="5">
    <source>
        <dbReference type="ARBA" id="ARBA00022705"/>
    </source>
</evidence>
<evidence type="ECO:0000256" key="2">
    <source>
        <dbReference type="ARBA" id="ARBA00012722"/>
    </source>
</evidence>
<keyword evidence="10 14" id="KW-0520">NAD</keyword>
<evidence type="ECO:0000259" key="15">
    <source>
        <dbReference type="PROSITE" id="PS50172"/>
    </source>
</evidence>
<dbReference type="EC" id="6.5.1.2" evidence="2 14"/>
<organism evidence="16 17">
    <name type="scientific">Pyramidobacter porci</name>
    <dbReference type="NCBI Taxonomy" id="2605789"/>
    <lineage>
        <taxon>Bacteria</taxon>
        <taxon>Thermotogati</taxon>
        <taxon>Synergistota</taxon>
        <taxon>Synergistia</taxon>
        <taxon>Synergistales</taxon>
        <taxon>Dethiosulfovibrionaceae</taxon>
        <taxon>Pyramidobacter</taxon>
    </lineage>
</organism>
<evidence type="ECO:0000256" key="3">
    <source>
        <dbReference type="ARBA" id="ARBA00013308"/>
    </source>
</evidence>
<dbReference type="NCBIfam" id="TIGR00575">
    <property type="entry name" value="dnlj"/>
    <property type="match status" value="1"/>
</dbReference>
<dbReference type="SUPFAM" id="SSF52113">
    <property type="entry name" value="BRCT domain"/>
    <property type="match status" value="1"/>
</dbReference>
<dbReference type="GO" id="GO:0006260">
    <property type="term" value="P:DNA replication"/>
    <property type="evidence" value="ECO:0007669"/>
    <property type="project" value="UniProtKB-KW"/>
</dbReference>
<feature type="domain" description="BRCT" evidence="15">
    <location>
        <begin position="591"/>
        <end position="661"/>
    </location>
</feature>
<feature type="binding site" evidence="14">
    <location>
        <position position="116"/>
    </location>
    <ligand>
        <name>NAD(+)</name>
        <dbReference type="ChEBI" id="CHEBI:57540"/>
    </ligand>
</feature>
<sequence>MFCVEQEKLDRYHWLVDELNRHGRLYYVLDAPEIEDDEYDALMREMLQFEKEHPDLIRDDSPSKRVGGAVLEAFEKVAHAKPMLSLEDVFSKEELHDWLQRAAEGVGQPWIPWCCELKIDGLAVSLIFEDGKFVQASTRGDGIVGENVTENLKTVKDLPLRLLGDVPGRLELRGEVYMSKEGFAQLNAAREEAGLPLFANPRNAAAGSLRQLDTAVAAKRNLRLFTYYVQDAESYGLHSQSEVLEWLKVRGLPVQKAWSRAGTEAEVLDFLERWSGERFSLPYATDGAVFKADPTEYWKILGNNVKTPRWAVAYKYPPEERKTKLESIEISLGRTGVLTPVANLTPVLISGTVVKRASLHNDEEIQRKDIRVGDQVWVRKAGEIIPEIVRVDTASRTGTEESFTMPAACPVCGAAVARLPGEVALRCPNRSCPAQLTQGLIHFASRQGMDIRGIGDRLAEQLVQSGLVKSFGDLYALRVEPLVRLDRMGEKSAGKLIQAIAKSKERPLKFLITALGIREVGAGVAAELAKRFSSLDEIAAADEERLAAVEGVGPVIARSIKTFFGEEHNRRLIDGLREAGVSMRSETAPEAPIGPLAGKTFVFTGELSRMSRTQAQELVAQRGGKSVASVSKKTSYVVVGEAPGGKAEKALRLNVPTLNEEEFFAMIDNLSQHMPGGTNDA</sequence>
<dbReference type="EMBL" id="VUNH01000001">
    <property type="protein sequence ID" value="MST54667.1"/>
    <property type="molecule type" value="Genomic_DNA"/>
</dbReference>
<keyword evidence="4 14" id="KW-0436">Ligase</keyword>
<comment type="caution">
    <text evidence="16">The sequence shown here is derived from an EMBL/GenBank/DDBJ whole genome shotgun (WGS) entry which is preliminary data.</text>
</comment>
<protein>
    <recommendedName>
        <fullName evidence="3 14">DNA ligase</fullName>
        <ecNumber evidence="2 14">6.5.1.2</ecNumber>
    </recommendedName>
    <alternativeName>
        <fullName evidence="14">Polydeoxyribonucleotide synthase [NAD(+)]</fullName>
    </alternativeName>
</protein>
<feature type="binding site" evidence="14">
    <location>
        <position position="291"/>
    </location>
    <ligand>
        <name>NAD(+)</name>
        <dbReference type="ChEBI" id="CHEBI:57540"/>
    </ligand>
</feature>
<dbReference type="Gene3D" id="1.10.287.610">
    <property type="entry name" value="Helix hairpin bin"/>
    <property type="match status" value="1"/>
</dbReference>
<feature type="binding site" evidence="14">
    <location>
        <position position="175"/>
    </location>
    <ligand>
        <name>NAD(+)</name>
        <dbReference type="ChEBI" id="CHEBI:57540"/>
    </ligand>
</feature>
<dbReference type="NCBIfam" id="NF005932">
    <property type="entry name" value="PRK07956.1"/>
    <property type="match status" value="1"/>
</dbReference>
<feature type="active site" description="N6-AMP-lysine intermediate" evidence="14">
    <location>
        <position position="118"/>
    </location>
</feature>
<dbReference type="GO" id="GO:0003911">
    <property type="term" value="F:DNA ligase (NAD+) activity"/>
    <property type="evidence" value="ECO:0007669"/>
    <property type="project" value="UniProtKB-UniRule"/>
</dbReference>
<dbReference type="SMART" id="SM00278">
    <property type="entry name" value="HhH1"/>
    <property type="match status" value="3"/>
</dbReference>
<keyword evidence="8 14" id="KW-0862">Zinc</keyword>
<dbReference type="SUPFAM" id="SSF50249">
    <property type="entry name" value="Nucleic acid-binding proteins"/>
    <property type="match status" value="1"/>
</dbReference>
<dbReference type="CDD" id="cd00114">
    <property type="entry name" value="LIGANc"/>
    <property type="match status" value="1"/>
</dbReference>
<dbReference type="InterPro" id="IPR004149">
    <property type="entry name" value="Znf_DNAligase_C4"/>
</dbReference>
<evidence type="ECO:0000256" key="6">
    <source>
        <dbReference type="ARBA" id="ARBA00022723"/>
    </source>
</evidence>
<evidence type="ECO:0000256" key="14">
    <source>
        <dbReference type="HAMAP-Rule" id="MF_01588"/>
    </source>
</evidence>
<evidence type="ECO:0000256" key="12">
    <source>
        <dbReference type="ARBA" id="ARBA00034005"/>
    </source>
</evidence>
<feature type="binding site" evidence="14">
    <location>
        <position position="412"/>
    </location>
    <ligand>
        <name>Zn(2+)</name>
        <dbReference type="ChEBI" id="CHEBI:29105"/>
    </ligand>
</feature>
<keyword evidence="11 14" id="KW-0234">DNA repair</keyword>
<dbReference type="PANTHER" id="PTHR23389:SF9">
    <property type="entry name" value="DNA LIGASE"/>
    <property type="match status" value="1"/>
</dbReference>
<evidence type="ECO:0000256" key="13">
    <source>
        <dbReference type="ARBA" id="ARBA00060881"/>
    </source>
</evidence>
<dbReference type="InterPro" id="IPR041663">
    <property type="entry name" value="DisA/LigA_HHH"/>
</dbReference>